<evidence type="ECO:0000313" key="3">
    <source>
        <dbReference type="EMBL" id="RDI27036.1"/>
    </source>
</evidence>
<dbReference type="PANTHER" id="PTHR10612:SF34">
    <property type="entry name" value="APOLIPOPROTEIN D"/>
    <property type="match status" value="1"/>
</dbReference>
<keyword evidence="1" id="KW-0472">Membrane</keyword>
<gene>
    <name evidence="3" type="ORF">DFR41_10268</name>
</gene>
<dbReference type="CDD" id="cd19438">
    <property type="entry name" value="lipocalin_Blc-like"/>
    <property type="match status" value="1"/>
</dbReference>
<keyword evidence="3" id="KW-0449">Lipoprotein</keyword>
<dbReference type="GO" id="GO:0006950">
    <property type="term" value="P:response to stress"/>
    <property type="evidence" value="ECO:0007669"/>
    <property type="project" value="UniProtKB-ARBA"/>
</dbReference>
<dbReference type="Gene3D" id="2.40.128.20">
    <property type="match status" value="1"/>
</dbReference>
<sequence length="226" mass="24622">MSRTGHDLSQSQALDNDHAASHRIALLAAAFCVGGIAAMAGLKWARRRQLPAGPADGAPLMRAPLQVVAPVDLKRYAGVWYEQARLPNRFEKACGGTVSAEYTPLPDGTVEVRNRCVRQDGQVDESVGIAHAVRVAGLPGAGRLAVSFAPAWLRWLPVVWGDYWILKLDRDYQVALVGTPKRDYLWVLSRVQHLDEASLATELDYARTLGFDIDQVVRSGAQDAPA</sequence>
<dbReference type="InterPro" id="IPR000566">
    <property type="entry name" value="Lipocln_cytosolic_FA-bd_dom"/>
</dbReference>
<feature type="transmembrane region" description="Helical" evidence="1">
    <location>
        <begin position="20"/>
        <end position="42"/>
    </location>
</feature>
<dbReference type="EMBL" id="QQAV01000002">
    <property type="protein sequence ID" value="RDI27036.1"/>
    <property type="molecule type" value="Genomic_DNA"/>
</dbReference>
<dbReference type="RefSeq" id="WP_114802258.1">
    <property type="nucleotide sequence ID" value="NZ_QQAV01000002.1"/>
</dbReference>
<comment type="caution">
    <text evidence="3">The sequence shown here is derived from an EMBL/GenBank/DDBJ whole genome shotgun (WGS) entry which is preliminary data.</text>
</comment>
<evidence type="ECO:0000259" key="2">
    <source>
        <dbReference type="Pfam" id="PF08212"/>
    </source>
</evidence>
<protein>
    <submittedName>
        <fullName evidence="3">Apolipoprotein D and lipocalin family protein</fullName>
    </submittedName>
</protein>
<accession>A0A370FLA5</accession>
<keyword evidence="1" id="KW-1133">Transmembrane helix</keyword>
<dbReference type="SUPFAM" id="SSF50814">
    <property type="entry name" value="Lipocalins"/>
    <property type="match status" value="1"/>
</dbReference>
<evidence type="ECO:0000256" key="1">
    <source>
        <dbReference type="SAM" id="Phobius"/>
    </source>
</evidence>
<feature type="domain" description="Lipocalin/cytosolic fatty-acid binding" evidence="2">
    <location>
        <begin position="71"/>
        <end position="218"/>
    </location>
</feature>
<name>A0A370FLA5_9BURK</name>
<dbReference type="InterPro" id="IPR012674">
    <property type="entry name" value="Calycin"/>
</dbReference>
<reference evidence="3 4" key="1">
    <citation type="submission" date="2018-07" db="EMBL/GenBank/DDBJ databases">
        <title>Genomic Encyclopedia of Type Strains, Phase IV (KMG-IV): sequencing the most valuable type-strain genomes for metagenomic binning, comparative biology and taxonomic classification.</title>
        <authorList>
            <person name="Goeker M."/>
        </authorList>
    </citation>
    <scope>NUCLEOTIDE SEQUENCE [LARGE SCALE GENOMIC DNA]</scope>
    <source>
        <strain evidence="3 4">DSM 21352</strain>
    </source>
</reference>
<organism evidence="3 4">
    <name type="scientific">Pseudacidovorax intermedius</name>
    <dbReference type="NCBI Taxonomy" id="433924"/>
    <lineage>
        <taxon>Bacteria</taxon>
        <taxon>Pseudomonadati</taxon>
        <taxon>Pseudomonadota</taxon>
        <taxon>Betaproteobacteria</taxon>
        <taxon>Burkholderiales</taxon>
        <taxon>Comamonadaceae</taxon>
        <taxon>Pseudacidovorax</taxon>
    </lineage>
</organism>
<dbReference type="InterPro" id="IPR047202">
    <property type="entry name" value="Lipocalin_Blc-like_dom"/>
</dbReference>
<dbReference type="OrthoDB" id="9793905at2"/>
<dbReference type="PANTHER" id="PTHR10612">
    <property type="entry name" value="APOLIPOPROTEIN D"/>
    <property type="match status" value="1"/>
</dbReference>
<dbReference type="Pfam" id="PF08212">
    <property type="entry name" value="Lipocalin_2"/>
    <property type="match status" value="1"/>
</dbReference>
<dbReference type="STRING" id="433924.NS331_14105"/>
<proteinExistence type="predicted"/>
<keyword evidence="4" id="KW-1185">Reference proteome</keyword>
<evidence type="ECO:0000313" key="4">
    <source>
        <dbReference type="Proteomes" id="UP000255265"/>
    </source>
</evidence>
<dbReference type="AlphaFoldDB" id="A0A370FLA5"/>
<dbReference type="Proteomes" id="UP000255265">
    <property type="component" value="Unassembled WGS sequence"/>
</dbReference>
<keyword evidence="1" id="KW-0812">Transmembrane</keyword>